<feature type="transmembrane region" description="Helical" evidence="1">
    <location>
        <begin position="28"/>
        <end position="43"/>
    </location>
</feature>
<evidence type="ECO:0000256" key="1">
    <source>
        <dbReference type="SAM" id="Phobius"/>
    </source>
</evidence>
<keyword evidence="3" id="KW-1185">Reference proteome</keyword>
<protein>
    <submittedName>
        <fullName evidence="2">Uncharacterized protein</fullName>
    </submittedName>
</protein>
<keyword evidence="1" id="KW-0472">Membrane</keyword>
<keyword evidence="1" id="KW-1133">Transmembrane helix</keyword>
<sequence>MYYLIRAIACLIIVVAMCQLFTSKDRLAAYAGLAILFSIRLLLI</sequence>
<reference evidence="3" key="1">
    <citation type="submission" date="2015-12" db="EMBL/GenBank/DDBJ databases">
        <authorList>
            <person name="Sencilo A."/>
            <person name="Bamford D.H."/>
            <person name="Roine E."/>
        </authorList>
    </citation>
    <scope>NUCLEOTIDE SEQUENCE [LARGE SCALE GENOMIC DNA]</scope>
</reference>
<dbReference type="EMBL" id="KU230356">
    <property type="protein sequence ID" value="ALY07566.1"/>
    <property type="molecule type" value="Genomic_DNA"/>
</dbReference>
<gene>
    <name evidence="2" type="ORF">2AV2_114</name>
</gene>
<keyword evidence="1" id="KW-0812">Transmembrane</keyword>
<name>A0A1L2BX10_9CAUD</name>
<dbReference type="Proteomes" id="UP000225722">
    <property type="component" value="Segment"/>
</dbReference>
<organism evidence="2 3">
    <name type="scientific">Nodularia phage vB_NpeS-2AV2</name>
    <dbReference type="NCBI Taxonomy" id="1777122"/>
    <lineage>
        <taxon>Viruses</taxon>
        <taxon>Duplodnaviria</taxon>
        <taxon>Heunggongvirae</taxon>
        <taxon>Uroviricota</taxon>
        <taxon>Caudoviricetes</taxon>
        <taxon>Ravarandavirus</taxon>
        <taxon>Ravarandavirus rv2AV2</taxon>
    </lineage>
</organism>
<accession>A0A1L2BX10</accession>
<evidence type="ECO:0000313" key="2">
    <source>
        <dbReference type="EMBL" id="ALY07566.1"/>
    </source>
</evidence>
<evidence type="ECO:0000313" key="3">
    <source>
        <dbReference type="Proteomes" id="UP000225722"/>
    </source>
</evidence>
<proteinExistence type="predicted"/>